<feature type="short sequence motif" description="'HIGH' region" evidence="9">
    <location>
        <begin position="42"/>
        <end position="52"/>
    </location>
</feature>
<keyword evidence="3 9" id="KW-0547">Nucleotide-binding</keyword>
<protein>
    <recommendedName>
        <fullName evidence="9">Valine--tRNA ligase</fullName>
        <ecNumber evidence="9">6.1.1.9</ecNumber>
    </recommendedName>
    <alternativeName>
        <fullName evidence="9">Valyl-tRNA synthetase</fullName>
        <shortName evidence="9">ValRS</shortName>
    </alternativeName>
</protein>
<dbReference type="PANTHER" id="PTHR11946">
    <property type="entry name" value="VALYL-TRNA SYNTHETASES"/>
    <property type="match status" value="1"/>
</dbReference>
<evidence type="ECO:0000256" key="4">
    <source>
        <dbReference type="ARBA" id="ARBA00022840"/>
    </source>
</evidence>
<feature type="domain" description="Aminoacyl-tRNA synthetase class Ia" evidence="10">
    <location>
        <begin position="434"/>
        <end position="552"/>
    </location>
</feature>
<accession>A0A2S8NV24</accession>
<comment type="domain">
    <text evidence="9">The C-terminal coiled-coil domain is crucial for aminoacylation activity.</text>
</comment>
<dbReference type="Gene3D" id="1.10.730.10">
    <property type="entry name" value="Isoleucyl-tRNA Synthetase, Domain 1"/>
    <property type="match status" value="1"/>
</dbReference>
<feature type="short sequence motif" description="'KMSKS' region" evidence="9">
    <location>
        <begin position="517"/>
        <end position="521"/>
    </location>
</feature>
<dbReference type="GO" id="GO:0004832">
    <property type="term" value="F:valine-tRNA ligase activity"/>
    <property type="evidence" value="ECO:0007669"/>
    <property type="project" value="UniProtKB-UniRule"/>
</dbReference>
<comment type="catalytic activity">
    <reaction evidence="8 9">
        <text>tRNA(Val) + L-valine + ATP = L-valyl-tRNA(Val) + AMP + diphosphate</text>
        <dbReference type="Rhea" id="RHEA:10704"/>
        <dbReference type="Rhea" id="RHEA-COMP:9672"/>
        <dbReference type="Rhea" id="RHEA-COMP:9708"/>
        <dbReference type="ChEBI" id="CHEBI:30616"/>
        <dbReference type="ChEBI" id="CHEBI:33019"/>
        <dbReference type="ChEBI" id="CHEBI:57762"/>
        <dbReference type="ChEBI" id="CHEBI:78442"/>
        <dbReference type="ChEBI" id="CHEBI:78537"/>
        <dbReference type="ChEBI" id="CHEBI:456215"/>
        <dbReference type="EC" id="6.1.1.9"/>
    </reaction>
</comment>
<keyword evidence="1 9" id="KW-0963">Cytoplasm</keyword>
<keyword evidence="7 9" id="KW-0030">Aminoacyl-tRNA synthetase</keyword>
<reference evidence="12 13" key="1">
    <citation type="submission" date="2018-02" db="EMBL/GenBank/DDBJ databases">
        <title>Metagenomics reveals mixed infection of spiroplasma and phytoplasma in chicory.</title>
        <authorList>
            <person name="Polano C."/>
            <person name="Moruzzi S."/>
            <person name="Ermacora P."/>
            <person name="Ferrini F."/>
            <person name="Martini M."/>
            <person name="Firrao G."/>
        </authorList>
    </citation>
    <scope>NUCLEOTIDE SEQUENCE [LARGE SCALE GENOMIC DNA]</scope>
    <source>
        <strain evidence="12 13">ChiP</strain>
    </source>
</reference>
<keyword evidence="6 9" id="KW-0175">Coiled coil</keyword>
<dbReference type="HAMAP" id="MF_02004">
    <property type="entry name" value="Val_tRNA_synth_type1"/>
    <property type="match status" value="1"/>
</dbReference>
<dbReference type="InterPro" id="IPR014729">
    <property type="entry name" value="Rossmann-like_a/b/a_fold"/>
</dbReference>
<dbReference type="GO" id="GO:0005524">
    <property type="term" value="F:ATP binding"/>
    <property type="evidence" value="ECO:0007669"/>
    <property type="project" value="UniProtKB-UniRule"/>
</dbReference>
<evidence type="ECO:0000256" key="6">
    <source>
        <dbReference type="ARBA" id="ARBA00023054"/>
    </source>
</evidence>
<dbReference type="AlphaFoldDB" id="A0A2S8NV24"/>
<dbReference type="GO" id="GO:0006438">
    <property type="term" value="P:valyl-tRNA aminoacylation"/>
    <property type="evidence" value="ECO:0007669"/>
    <property type="project" value="UniProtKB-UniRule"/>
</dbReference>
<dbReference type="InterPro" id="IPR009008">
    <property type="entry name" value="Val/Leu/Ile-tRNA-synth_edit"/>
</dbReference>
<dbReference type="InterPro" id="IPR002300">
    <property type="entry name" value="aa-tRNA-synth_Ia"/>
</dbReference>
<feature type="domain" description="Methionyl/Valyl/Leucyl/Isoleucyl-tRNA synthetase anticodon-binding" evidence="11">
    <location>
        <begin position="599"/>
        <end position="739"/>
    </location>
</feature>
<gene>
    <name evidence="9" type="primary">valS</name>
    <name evidence="12" type="ORF">C6B37_00865</name>
</gene>
<feature type="domain" description="Aminoacyl-tRNA synthetase class Ia" evidence="10">
    <location>
        <begin position="14"/>
        <end position="423"/>
    </location>
</feature>
<dbReference type="GO" id="GO:0002161">
    <property type="term" value="F:aminoacyl-tRNA deacylase activity"/>
    <property type="evidence" value="ECO:0007669"/>
    <property type="project" value="InterPro"/>
</dbReference>
<dbReference type="EC" id="6.1.1.9" evidence="9"/>
<dbReference type="SUPFAM" id="SSF52374">
    <property type="entry name" value="Nucleotidylyl transferase"/>
    <property type="match status" value="1"/>
</dbReference>
<dbReference type="Pfam" id="PF00133">
    <property type="entry name" value="tRNA-synt_1"/>
    <property type="match status" value="2"/>
</dbReference>
<keyword evidence="4 9" id="KW-0067">ATP-binding</keyword>
<dbReference type="CDD" id="cd07962">
    <property type="entry name" value="Anticodon_Ia_Val"/>
    <property type="match status" value="1"/>
</dbReference>
<dbReference type="InterPro" id="IPR001412">
    <property type="entry name" value="aa-tRNA-synth_I_CS"/>
</dbReference>
<evidence type="ECO:0000313" key="13">
    <source>
        <dbReference type="Proteomes" id="UP000238672"/>
    </source>
</evidence>
<dbReference type="InterPro" id="IPR010978">
    <property type="entry name" value="tRNA-bd_arm"/>
</dbReference>
<evidence type="ECO:0000256" key="1">
    <source>
        <dbReference type="ARBA" id="ARBA00022490"/>
    </source>
</evidence>
<dbReference type="InterPro" id="IPR013155">
    <property type="entry name" value="M/V/L/I-tRNA-synth_anticd-bd"/>
</dbReference>
<dbReference type="InterPro" id="IPR009080">
    <property type="entry name" value="tRNAsynth_Ia_anticodon-bd"/>
</dbReference>
<dbReference type="SUPFAM" id="SSF50677">
    <property type="entry name" value="ValRS/IleRS/LeuRS editing domain"/>
    <property type="match status" value="1"/>
</dbReference>
<dbReference type="PANTHER" id="PTHR11946:SF93">
    <property type="entry name" value="VALINE--TRNA LIGASE, CHLOROPLASTIC_MITOCHONDRIAL 2"/>
    <property type="match status" value="1"/>
</dbReference>
<evidence type="ECO:0000256" key="9">
    <source>
        <dbReference type="HAMAP-Rule" id="MF_02004"/>
    </source>
</evidence>
<dbReference type="Gene3D" id="2.170.220.10">
    <property type="match status" value="1"/>
</dbReference>
<dbReference type="NCBIfam" id="NF004349">
    <property type="entry name" value="PRK05729.1"/>
    <property type="match status" value="1"/>
</dbReference>
<comment type="subunit">
    <text evidence="9">Monomer.</text>
</comment>
<dbReference type="GO" id="GO:0005829">
    <property type="term" value="C:cytosol"/>
    <property type="evidence" value="ECO:0007669"/>
    <property type="project" value="TreeGrafter"/>
</dbReference>
<evidence type="ECO:0000259" key="11">
    <source>
        <dbReference type="Pfam" id="PF08264"/>
    </source>
</evidence>
<dbReference type="InterPro" id="IPR037118">
    <property type="entry name" value="Val-tRNA_synth_C_sf"/>
</dbReference>
<dbReference type="Gene3D" id="3.90.740.10">
    <property type="entry name" value="Valyl/Leucyl/Isoleucyl-tRNA synthetase, editing domain"/>
    <property type="match status" value="1"/>
</dbReference>
<dbReference type="PROSITE" id="PS00178">
    <property type="entry name" value="AA_TRNA_LIGASE_I"/>
    <property type="match status" value="1"/>
</dbReference>
<comment type="function">
    <text evidence="9">Catalyzes the attachment of valine to tRNA(Val). As ValRS can inadvertently accommodate and process structurally similar amino acids such as threonine, to avoid such errors, it has a 'posttransfer' editing activity that hydrolyzes mischarged Thr-tRNA(Val) in a tRNA-dependent manner.</text>
</comment>
<evidence type="ECO:0000256" key="5">
    <source>
        <dbReference type="ARBA" id="ARBA00022917"/>
    </source>
</evidence>
<dbReference type="SUPFAM" id="SSF47323">
    <property type="entry name" value="Anticodon-binding domain of a subclass of class I aminoacyl-tRNA synthetases"/>
    <property type="match status" value="1"/>
</dbReference>
<evidence type="ECO:0000256" key="7">
    <source>
        <dbReference type="ARBA" id="ARBA00023146"/>
    </source>
</evidence>
<evidence type="ECO:0000256" key="8">
    <source>
        <dbReference type="ARBA" id="ARBA00047552"/>
    </source>
</evidence>
<organism evidence="12 13">
    <name type="scientific">Candidatus Phytoplasma phoenicium</name>
    <dbReference type="NCBI Taxonomy" id="198422"/>
    <lineage>
        <taxon>Bacteria</taxon>
        <taxon>Bacillati</taxon>
        <taxon>Mycoplasmatota</taxon>
        <taxon>Mollicutes</taxon>
        <taxon>Acholeplasmatales</taxon>
        <taxon>Acholeplasmataceae</taxon>
        <taxon>Candidatus Phytoplasma</taxon>
        <taxon>16SrIX (Pigeon pea witches'-broom group)</taxon>
    </lineage>
</organism>
<dbReference type="Proteomes" id="UP000238672">
    <property type="component" value="Unassembled WGS sequence"/>
</dbReference>
<comment type="caution">
    <text evidence="12">The sequence shown here is derived from an EMBL/GenBank/DDBJ whole genome shotgun (WGS) entry which is preliminary data.</text>
</comment>
<evidence type="ECO:0000256" key="2">
    <source>
        <dbReference type="ARBA" id="ARBA00022598"/>
    </source>
</evidence>
<dbReference type="SUPFAM" id="SSF46589">
    <property type="entry name" value="tRNA-binding arm"/>
    <property type="match status" value="1"/>
</dbReference>
<dbReference type="EMBL" id="PUUG01000014">
    <property type="protein sequence ID" value="PQP79833.1"/>
    <property type="molecule type" value="Genomic_DNA"/>
</dbReference>
<keyword evidence="2 9" id="KW-0436">Ligase</keyword>
<feature type="binding site" evidence="9">
    <location>
        <position position="520"/>
    </location>
    <ligand>
        <name>ATP</name>
        <dbReference type="ChEBI" id="CHEBI:30616"/>
    </ligand>
</feature>
<proteinExistence type="inferred from homology"/>
<dbReference type="Gene3D" id="3.40.50.620">
    <property type="entry name" value="HUPs"/>
    <property type="match status" value="2"/>
</dbReference>
<dbReference type="InterPro" id="IPR033705">
    <property type="entry name" value="Anticodon_Ia_Val"/>
</dbReference>
<dbReference type="Gene3D" id="1.10.287.380">
    <property type="entry name" value="Valyl-tRNA synthetase, C-terminal domain"/>
    <property type="match status" value="1"/>
</dbReference>
<evidence type="ECO:0000313" key="12">
    <source>
        <dbReference type="EMBL" id="PQP79833.1"/>
    </source>
</evidence>
<keyword evidence="13" id="KW-1185">Reference proteome</keyword>
<comment type="subcellular location">
    <subcellularLocation>
        <location evidence="9">Cytoplasm</location>
    </subcellularLocation>
</comment>
<dbReference type="Pfam" id="PF08264">
    <property type="entry name" value="Anticodon_1"/>
    <property type="match status" value="1"/>
</dbReference>
<name>A0A2S8NV24_9MOLU</name>
<dbReference type="NCBIfam" id="TIGR00422">
    <property type="entry name" value="valS"/>
    <property type="match status" value="1"/>
</dbReference>
<dbReference type="InterPro" id="IPR002303">
    <property type="entry name" value="Valyl-tRNA_ligase"/>
</dbReference>
<sequence length="862" mass="102395">MQPKYDFKLIEKNRYQKWLQKNYFQTENNPLKEAFTIVIPPPNITGKLHLGHAWNNTLQDIIIRRKKMMGFDVLFLPGMDHAGIATQSKIKNQLKTESYVDSKNLTKEIFLNYAWEWKEKYAKNIRTQWASLGLALDYNYEKFTLDSDLNKVVEKVFIQLYKAKLIYRDYKIIHWDPVLQTTLSNTEVNYELVQGQMFYLKYFLVNEKKDLRDDRFVVVATTRPETIFVDQALMVHPQDKRFRHLIGKKVLIPDTDVVIPIISDISVDQHFGTGVLKVTPAHDENDFQVGKRHNLKTVSCINPDGTMNELAKEYQNLDILTCRKKIILTLKQKNFLFKVEKHLHKVGFSTISRTRVEPRLSLQWFFKTKALSSFVLKQHKLRFFPQRFLKIFNNWLKNVEDWCISRQIWWGHPIPAWYKGDEIKVQNTCPGPGFRQDSDVLDTWFSSSLWPLSTLGWPDIENSLFRQRFPISVLVTGYDILTFWVSKMVLQSVHLMQKMPFCDVLLHGLVTDLQGQKMSKSKGNGIDPKDVIEQYGADSLRWFLTTNVALGANLSFHQNKIIDSYNFINKLWNISRLIILNLKTKENNFQLEFLSLPEKSLLTQFSQLMEKINPLYEKYEFNIIGRMLYHFVWEDFANWFLEFAKNFLKKDEPEFINMHKFALYMLQNILKILHPFIPFVTDAIYEKLVPNQSILHTSWPVIVYYELQSLTIWTNIKNLIIQMRRFRQNFFINQQQLLPLYIEVNEEQRLSIINIQEFLKIFLKASELYFQKPESNKQYVLLFTEKDISLFLDKEIFDNVDYHQRQQSLEKQKEKLLFEIKRSKKILSNKLFLQKASALKVQEEKDKYQKYCNQYDKLTKGS</sequence>
<evidence type="ECO:0000256" key="3">
    <source>
        <dbReference type="ARBA" id="ARBA00022741"/>
    </source>
</evidence>
<keyword evidence="5 9" id="KW-0648">Protein biosynthesis</keyword>
<comment type="domain">
    <text evidence="9">ValRS has two distinct active sites: one for aminoacylation and one for editing. The misactivated threonine is translocated from the active site to the editing site.</text>
</comment>
<comment type="similarity">
    <text evidence="9">Belongs to the class-I aminoacyl-tRNA synthetase family. ValS type 1 subfamily.</text>
</comment>
<evidence type="ECO:0000259" key="10">
    <source>
        <dbReference type="Pfam" id="PF00133"/>
    </source>
</evidence>
<dbReference type="PRINTS" id="PR00986">
    <property type="entry name" value="TRNASYNTHVAL"/>
</dbReference>